<dbReference type="Pfam" id="PF03592">
    <property type="entry name" value="Terminase_2"/>
    <property type="match status" value="1"/>
</dbReference>
<protein>
    <submittedName>
        <fullName evidence="3">Putative phage terminase, small subunit</fullName>
    </submittedName>
</protein>
<dbReference type="InterPro" id="IPR038713">
    <property type="entry name" value="Terminase_Gp1_N_sf"/>
</dbReference>
<comment type="caution">
    <text evidence="3">The sequence shown here is derived from an EMBL/GenBank/DDBJ whole genome shotgun (WGS) entry which is preliminary data.</text>
</comment>
<dbReference type="PANTHER" id="PTHR41328:SF2">
    <property type="entry name" value="TERMINASE SMALL SUBUNIT"/>
    <property type="match status" value="1"/>
</dbReference>
<dbReference type="Gene3D" id="1.10.10.1400">
    <property type="entry name" value="Terminase, small subunit, N-terminal DNA-binding domain, HTH motif"/>
    <property type="match status" value="1"/>
</dbReference>
<sequence length="144" mass="16344">MKLNQKQKRFCEEYVKLGNATQAAINAGYSKKTAYSQGQRLLKNVEVQEYIAELNEELKKDSIAGADEVLQFLTSVMREEQTEEVLRLDGEGVQVKETIKVQPKDRIKAAELIGKRYALFTDKKEVEVNDVTFVDDVPEGDDVD</sequence>
<dbReference type="GO" id="GO:0051276">
    <property type="term" value="P:chromosome organization"/>
    <property type="evidence" value="ECO:0007669"/>
    <property type="project" value="InterPro"/>
</dbReference>
<keyword evidence="1" id="KW-1188">Viral release from host cell</keyword>
<dbReference type="RefSeq" id="WP_003136571.1">
    <property type="nucleotide sequence ID" value="NZ_AMQS01000034.1"/>
</dbReference>
<dbReference type="Gene3D" id="6.10.140.2160">
    <property type="match status" value="1"/>
</dbReference>
<dbReference type="PATRIC" id="fig|1231377.3.peg.1939"/>
<dbReference type="InterPro" id="IPR005335">
    <property type="entry name" value="Terminase_ssu"/>
</dbReference>
<evidence type="ECO:0000313" key="3">
    <source>
        <dbReference type="EMBL" id="EKF50728.1"/>
    </source>
</evidence>
<reference evidence="3 4" key="1">
    <citation type="journal article" date="2012" name="J. Bacteriol.">
        <title>Genome Sequence of the Bacteriocin-Producing Strain Lactococcus garvieae DCC43.</title>
        <authorList>
            <person name="Gabrielsen C."/>
            <person name="Brede D.A."/>
            <person name="Hernandez P.E."/>
            <person name="Nes I.F."/>
            <person name="Diep D.B."/>
        </authorList>
    </citation>
    <scope>NUCLEOTIDE SEQUENCE [LARGE SCALE GENOMIC DNA]</scope>
    <source>
        <strain evidence="3 4">DCC43</strain>
    </source>
</reference>
<name>K2NT14_9LACT</name>
<dbReference type="EMBL" id="AMQS01000034">
    <property type="protein sequence ID" value="EKF50728.1"/>
    <property type="molecule type" value="Genomic_DNA"/>
</dbReference>
<dbReference type="PANTHER" id="PTHR41328">
    <property type="entry name" value="TERMINASE SMALL SUBUNIT-RELATED"/>
    <property type="match status" value="1"/>
</dbReference>
<accession>K2NT14</accession>
<dbReference type="AlphaFoldDB" id="K2NT14"/>
<proteinExistence type="predicted"/>
<organism evidence="3 4">
    <name type="scientific">Lactococcus garvieae DCC43</name>
    <dbReference type="NCBI Taxonomy" id="1231377"/>
    <lineage>
        <taxon>Bacteria</taxon>
        <taxon>Bacillati</taxon>
        <taxon>Bacillota</taxon>
        <taxon>Bacilli</taxon>
        <taxon>Lactobacillales</taxon>
        <taxon>Streptococcaceae</taxon>
        <taxon>Lactococcus</taxon>
    </lineage>
</organism>
<dbReference type="Proteomes" id="UP000006787">
    <property type="component" value="Unassembled WGS sequence"/>
</dbReference>
<gene>
    <name evidence="3" type="ORF">C426_1959</name>
</gene>
<keyword evidence="2" id="KW-0231">Viral genome packaging</keyword>
<evidence type="ECO:0000256" key="2">
    <source>
        <dbReference type="ARBA" id="ARBA00023219"/>
    </source>
</evidence>
<evidence type="ECO:0000256" key="1">
    <source>
        <dbReference type="ARBA" id="ARBA00022612"/>
    </source>
</evidence>
<dbReference type="eggNOG" id="COG3728">
    <property type="taxonomic scope" value="Bacteria"/>
</dbReference>
<evidence type="ECO:0000313" key="4">
    <source>
        <dbReference type="Proteomes" id="UP000006787"/>
    </source>
</evidence>
<dbReference type="InterPro" id="IPR052404">
    <property type="entry name" value="SPP1-like_terminase"/>
</dbReference>